<protein>
    <submittedName>
        <fullName evidence="1">Uncharacterized protein</fullName>
    </submittedName>
</protein>
<gene>
    <name evidence="1" type="ORF">GMD78_04145</name>
</gene>
<organism evidence="1 2">
    <name type="scientific">Ornithinibacillus caprae</name>
    <dbReference type="NCBI Taxonomy" id="2678566"/>
    <lineage>
        <taxon>Bacteria</taxon>
        <taxon>Bacillati</taxon>
        <taxon>Bacillota</taxon>
        <taxon>Bacilli</taxon>
        <taxon>Bacillales</taxon>
        <taxon>Bacillaceae</taxon>
        <taxon>Ornithinibacillus</taxon>
    </lineage>
</organism>
<keyword evidence="2" id="KW-1185">Reference proteome</keyword>
<dbReference type="Proteomes" id="UP000469125">
    <property type="component" value="Unassembled WGS sequence"/>
</dbReference>
<dbReference type="RefSeq" id="WP_155667416.1">
    <property type="nucleotide sequence ID" value="NZ_WOCA01000002.1"/>
</dbReference>
<proteinExistence type="predicted"/>
<comment type="caution">
    <text evidence="1">The sequence shown here is derived from an EMBL/GenBank/DDBJ whole genome shotgun (WGS) entry which is preliminary data.</text>
</comment>
<reference evidence="1 2" key="1">
    <citation type="submission" date="2019-11" db="EMBL/GenBank/DDBJ databases">
        <authorList>
            <person name="Li X."/>
        </authorList>
    </citation>
    <scope>NUCLEOTIDE SEQUENCE [LARGE SCALE GENOMIC DNA]</scope>
    <source>
        <strain evidence="1 2">L9</strain>
    </source>
</reference>
<evidence type="ECO:0000313" key="2">
    <source>
        <dbReference type="Proteomes" id="UP000469125"/>
    </source>
</evidence>
<name>A0A6N8FEH3_9BACI</name>
<dbReference type="EMBL" id="WOCA01000002">
    <property type="protein sequence ID" value="MUK87591.1"/>
    <property type="molecule type" value="Genomic_DNA"/>
</dbReference>
<accession>A0A6N8FEH3</accession>
<dbReference type="AlphaFoldDB" id="A0A6N8FEH3"/>
<sequence>MDSNADLIQLKQLYTELLDITERHGKGEIDYQIQEIKNVINIIHGTIINGDKDSEEVLQKVRKINRNIYPPRGGLTDFFIWSNDVDQRIKLNEPLSNIGNKIWEILN</sequence>
<evidence type="ECO:0000313" key="1">
    <source>
        <dbReference type="EMBL" id="MUK87591.1"/>
    </source>
</evidence>